<sequence>MNITAPIKPDSILANCSLLNPSDDTYINHPVIQRFGSPSQPIYVDQCNVDIDGIEYDSPLILPIYNGQLELVQCAVLQDGQRVQVMPDGLAKGFARYGDFDHTRPVIITYGLEAFFKVAQTGYAVALVLLPTLCNAKQTKLKPFDFEQIQFVINQLSNAGYAQLYLPVRPEHIQLEAFQNLEKNTAVRLLNQHIVIDEQGIKNEYLIELYKEDDAEEIAIFLDESIKRLPTKSILPKGHLAKPFRMDDGAFLHILENGLYLIKEKRDEDGQLKQTRTFICNSAIILGEARSLNNDNWKRVIQFHDKDNTLHRLLIPYEHFMGEAQEALKIIANHGLMPPRQAYKKNVFINYIQDYPIEQRFRCVDRAGWHGHCFATPNKTYGNSEDEELLFHSDSKSPYTVSGTFDEWQDLSRLIEPHALAVLAFSCAFSGQLVLPLGAESGGFHIYGSSTDGKSTITKAACSVWGNPKYISKSWRTTDNALENEAELRNDSFLNLDELRQAVPKAVSDIVYMLTGGQGKARSTKAGKNRDAKQFSLMYTSTGEVTLEEHLRRGSIELDAGLLLRFAHIPSDAGKGYGVFDCINYGSAPQDVGNRINELASQYYGHAGIKWLEYLTNDKDTVMQKAQELLDNFIEQHSHIKNGQASRVLRRFALVAAAGELATQAGITGWRQGRAFEAVARCFNSWLGNLGNGENMEETKTLEHIKAFFEANGTSRFEDLTVIRQADGEVIRQRIHNRVGYYDPGEKIYLVSPTMFKKEMCIGMNEANVKKALIKHGWIKEFIEGDKKLYVKKSSNNLPDGTRPRMMHFSAEAMQSLDNEI</sequence>
<dbReference type="Pfam" id="PF06048">
    <property type="entry name" value="DUF927"/>
    <property type="match status" value="1"/>
</dbReference>
<evidence type="ECO:0000259" key="1">
    <source>
        <dbReference type="Pfam" id="PF06048"/>
    </source>
</evidence>
<name>A0A3A8G190_9GAMM</name>
<dbReference type="Proteomes" id="UP000281084">
    <property type="component" value="Unassembled WGS sequence"/>
</dbReference>
<dbReference type="InterPro" id="IPR009270">
    <property type="entry name" value="DUF927"/>
</dbReference>
<evidence type="ECO:0000313" key="2">
    <source>
        <dbReference type="EMBL" id="RKG52229.1"/>
    </source>
</evidence>
<gene>
    <name evidence="2" type="ORF">D7V64_10380</name>
</gene>
<dbReference type="EMBL" id="RAXZ01000012">
    <property type="protein sequence ID" value="RKG52229.1"/>
    <property type="molecule type" value="Genomic_DNA"/>
</dbReference>
<evidence type="ECO:0000313" key="3">
    <source>
        <dbReference type="Proteomes" id="UP000281084"/>
    </source>
</evidence>
<feature type="domain" description="DUF927" evidence="1">
    <location>
        <begin position="256"/>
        <end position="533"/>
    </location>
</feature>
<dbReference type="RefSeq" id="WP_120367654.1">
    <property type="nucleotide sequence ID" value="NZ_RAXZ01000012.1"/>
</dbReference>
<protein>
    <submittedName>
        <fullName evidence="2">DUF927 domain-containing protein</fullName>
    </submittedName>
</protein>
<comment type="caution">
    <text evidence="2">The sequence shown here is derived from an EMBL/GenBank/DDBJ whole genome shotgun (WGS) entry which is preliminary data.</text>
</comment>
<dbReference type="AlphaFoldDB" id="A0A3A8G190"/>
<proteinExistence type="predicted"/>
<organism evidence="2 3">
    <name type="scientific">Acinetobacter cumulans</name>
    <dbReference type="NCBI Taxonomy" id="2136182"/>
    <lineage>
        <taxon>Bacteria</taxon>
        <taxon>Pseudomonadati</taxon>
        <taxon>Pseudomonadota</taxon>
        <taxon>Gammaproteobacteria</taxon>
        <taxon>Moraxellales</taxon>
        <taxon>Moraxellaceae</taxon>
        <taxon>Acinetobacter</taxon>
    </lineage>
</organism>
<accession>A0A3A8G190</accession>
<reference evidence="2 3" key="1">
    <citation type="submission" date="2018-09" db="EMBL/GenBank/DDBJ databases">
        <title>The draft genome of Acinetobacter spp. strains.</title>
        <authorList>
            <person name="Qin J."/>
            <person name="Feng Y."/>
            <person name="Zong Z."/>
        </authorList>
    </citation>
    <scope>NUCLEOTIDE SEQUENCE [LARGE SCALE GENOMIC DNA]</scope>
    <source>
        <strain evidence="2 3">WCHAc060002</strain>
    </source>
</reference>